<keyword evidence="2" id="KW-0472">Membrane</keyword>
<dbReference type="Proteomes" id="UP000076625">
    <property type="component" value="Unassembled WGS sequence"/>
</dbReference>
<feature type="transmembrane region" description="Helical" evidence="2">
    <location>
        <begin position="399"/>
        <end position="418"/>
    </location>
</feature>
<feature type="region of interest" description="Disordered" evidence="1">
    <location>
        <begin position="1"/>
        <end position="26"/>
    </location>
</feature>
<evidence type="ECO:0000256" key="1">
    <source>
        <dbReference type="SAM" id="MobiDB-lite"/>
    </source>
</evidence>
<keyword evidence="2" id="KW-0812">Transmembrane</keyword>
<comment type="caution">
    <text evidence="3">The sequence shown here is derived from an EMBL/GenBank/DDBJ whole genome shotgun (WGS) entry which is preliminary data.</text>
</comment>
<dbReference type="EMBL" id="LQQU01000008">
    <property type="protein sequence ID" value="KZE34302.1"/>
    <property type="molecule type" value="Genomic_DNA"/>
</dbReference>
<reference evidence="4" key="1">
    <citation type="submission" date="2016-01" db="EMBL/GenBank/DDBJ databases">
        <title>Draft genome of Chromobacterium sp. F49.</title>
        <authorList>
            <person name="Hong K.W."/>
        </authorList>
    </citation>
    <scope>NUCLEOTIDE SEQUENCE [LARGE SCALE GENOMIC DNA]</scope>
    <source>
        <strain evidence="4">CN10</strain>
    </source>
</reference>
<accession>A0A165FV96</accession>
<dbReference type="OrthoDB" id="9767470at2"/>
<evidence type="ECO:0008006" key="5">
    <source>
        <dbReference type="Google" id="ProtNLM"/>
    </source>
</evidence>
<evidence type="ECO:0000313" key="4">
    <source>
        <dbReference type="Proteomes" id="UP000076625"/>
    </source>
</evidence>
<dbReference type="RefSeq" id="WP_066610176.1">
    <property type="nucleotide sequence ID" value="NZ_LQQU01000008.1"/>
</dbReference>
<proteinExistence type="predicted"/>
<organism evidence="3 4">
    <name type="scientific">Crenobacter luteus</name>
    <dbReference type="NCBI Taxonomy" id="1452487"/>
    <lineage>
        <taxon>Bacteria</taxon>
        <taxon>Pseudomonadati</taxon>
        <taxon>Pseudomonadota</taxon>
        <taxon>Betaproteobacteria</taxon>
        <taxon>Neisseriales</taxon>
        <taxon>Neisseriaceae</taxon>
        <taxon>Crenobacter</taxon>
    </lineage>
</organism>
<name>A0A165FV96_9NEIS</name>
<gene>
    <name evidence="3" type="ORF">AVW16_06400</name>
</gene>
<keyword evidence="2" id="KW-1133">Transmembrane helix</keyword>
<keyword evidence="4" id="KW-1185">Reference proteome</keyword>
<dbReference type="Pfam" id="PF11902">
    <property type="entry name" value="DUF3422"/>
    <property type="match status" value="1"/>
</dbReference>
<evidence type="ECO:0000256" key="2">
    <source>
        <dbReference type="SAM" id="Phobius"/>
    </source>
</evidence>
<feature type="transmembrane region" description="Helical" evidence="2">
    <location>
        <begin position="369"/>
        <end position="387"/>
    </location>
</feature>
<protein>
    <recommendedName>
        <fullName evidence="5">Egg lysin</fullName>
    </recommendedName>
</protein>
<evidence type="ECO:0000313" key="3">
    <source>
        <dbReference type="EMBL" id="KZE34302.1"/>
    </source>
</evidence>
<dbReference type="InterPro" id="IPR021830">
    <property type="entry name" value="DUF3422"/>
</dbReference>
<dbReference type="AlphaFoldDB" id="A0A165FV96"/>
<sequence length="427" mass="47512">MTQLTVHPLRRPLNDEAHARPPVAVPSPARLTSLTLLFEKNDAGQREALADLARRLGLPAPAPDAGNYSGVAGELGLRWSLHTEFAHYVFILPGVCPDPFDRTALDRLPDDWLASLPGALMVAIHAVLLPAGEEKPVQEIARRWFAGRELIGGEIADGNGVAYTDLRLHPDPHLAEGFSRYVVVDRAMGPNQSGRMLQRLFEIETYRMLALLALPIAKQQMGEINRLGQKLRDVTEGMLEEERQDATLLTELTELATRAERMVGEHQYRFSASRAYYQLVTQRALELRERRLTGLQPFREFLERRLAPAMATCETVVGRQDRLVARVQRTTALLRTRVEVLHEQQNRALLASMDKRAELQLRLQETVEGLSVGVLTYYAVGLLGYLFKAAKAAGLHVNAELATGLAVVPVAALVWFGVNRVKRALGH</sequence>
<dbReference type="STRING" id="1452487.AVW16_06400"/>